<keyword evidence="1 3" id="KW-0378">Hydrolase</keyword>
<evidence type="ECO:0000313" key="5">
    <source>
        <dbReference type="EMBL" id="MBI5975088.1"/>
    </source>
</evidence>
<dbReference type="InterPro" id="IPR004547">
    <property type="entry name" value="Glucosamine6P_isomerase"/>
</dbReference>
<accession>A0ABS0TBF8</accession>
<protein>
    <recommendedName>
        <fullName evidence="3">Glucosamine-6-phosphate deaminase</fullName>
        <ecNumber evidence="3">3.5.99.6</ecNumber>
    </recommendedName>
    <alternativeName>
        <fullName evidence="3">GlcN6P deaminase</fullName>
        <shortName evidence="3">GNPDA</shortName>
    </alternativeName>
    <alternativeName>
        <fullName evidence="3">Glucosamine-6-phosphate isomerase</fullName>
    </alternativeName>
</protein>
<evidence type="ECO:0000256" key="2">
    <source>
        <dbReference type="ARBA" id="ARBA00023277"/>
    </source>
</evidence>
<dbReference type="InterPro" id="IPR037171">
    <property type="entry name" value="NagB/RpiA_transferase-like"/>
</dbReference>
<dbReference type="RefSeq" id="WP_198617871.1">
    <property type="nucleotide sequence ID" value="NZ_JABANU010000012.1"/>
</dbReference>
<feature type="active site" description="For ring-opening step" evidence="3">
    <location>
        <position position="144"/>
    </location>
</feature>
<dbReference type="InterPro" id="IPR006148">
    <property type="entry name" value="Glc/Gal-6P_isomerase"/>
</dbReference>
<comment type="caution">
    <text evidence="5">The sequence shown here is derived from an EMBL/GenBank/DDBJ whole genome shotgun (WGS) entry which is preliminary data.</text>
</comment>
<comment type="pathway">
    <text evidence="3">Amino-sugar metabolism; N-acetylneuraminate degradation; D-fructose 6-phosphate from N-acetylneuraminate: step 5/5.</text>
</comment>
<dbReference type="EC" id="3.5.99.6" evidence="3"/>
<comment type="similarity">
    <text evidence="3">Belongs to the glucosamine/galactosamine-6-phosphate isomerase family. NagB subfamily.</text>
</comment>
<sequence>MRITNIGSSDKASFYVACELYHQILNHPQSRLGLATGGTMVGMYGYLVDLLTKNKLDVTHIETFNLDEYKGLAPEHSASYNYYMHQILFDRYPYFNEANLHLPNGMAQDVTAESERYEQLLADRGPIDIQILGIGENGHIGFNEPGTPFDSVTHCVDLTESTIEANSRFFNNKNDVPRQAISMGLSSIMRAKRIILLAFGKHKKDAITKLVNGTISTDVPATILREHPNVDVYVDDEAMPDYINESSRV</sequence>
<dbReference type="CDD" id="cd01399">
    <property type="entry name" value="GlcN6P_deaminase"/>
    <property type="match status" value="1"/>
</dbReference>
<dbReference type="Pfam" id="PF01182">
    <property type="entry name" value="Glucosamine_iso"/>
    <property type="match status" value="1"/>
</dbReference>
<proteinExistence type="inferred from homology"/>
<dbReference type="PANTHER" id="PTHR11280:SF5">
    <property type="entry name" value="GLUCOSAMINE-6-PHOSPHATE ISOMERASE"/>
    <property type="match status" value="1"/>
</dbReference>
<organism evidence="5 6">
    <name type="scientific">Staphylococcus canis</name>
    <dbReference type="NCBI Taxonomy" id="2724942"/>
    <lineage>
        <taxon>Bacteria</taxon>
        <taxon>Bacillati</taxon>
        <taxon>Bacillota</taxon>
        <taxon>Bacilli</taxon>
        <taxon>Bacillales</taxon>
        <taxon>Staphylococcaceae</taxon>
        <taxon>Staphylococcus</taxon>
    </lineage>
</organism>
<evidence type="ECO:0000313" key="6">
    <source>
        <dbReference type="Proteomes" id="UP000751852"/>
    </source>
</evidence>
<evidence type="ECO:0000259" key="4">
    <source>
        <dbReference type="Pfam" id="PF01182"/>
    </source>
</evidence>
<feature type="active site" description="Proton acceptor; for enolization step" evidence="3">
    <location>
        <position position="67"/>
    </location>
</feature>
<keyword evidence="2 3" id="KW-0119">Carbohydrate metabolism</keyword>
<evidence type="ECO:0000256" key="3">
    <source>
        <dbReference type="HAMAP-Rule" id="MF_01241"/>
    </source>
</evidence>
<feature type="domain" description="Glucosamine/galactosamine-6-phosphate isomerase" evidence="4">
    <location>
        <begin position="18"/>
        <end position="226"/>
    </location>
</feature>
<comment type="caution">
    <text evidence="3">Lacks conserved residue(s) required for the propagation of feature annotation.</text>
</comment>
<name>A0ABS0TBF8_9STAP</name>
<dbReference type="PANTHER" id="PTHR11280">
    <property type="entry name" value="GLUCOSAMINE-6-PHOSPHATE ISOMERASE"/>
    <property type="match status" value="1"/>
</dbReference>
<dbReference type="HAMAP" id="MF_01241">
    <property type="entry name" value="GlcN6P_deamin"/>
    <property type="match status" value="1"/>
</dbReference>
<dbReference type="InterPro" id="IPR018321">
    <property type="entry name" value="Glucosamine6P_isomerase_CS"/>
</dbReference>
<dbReference type="Proteomes" id="UP000751852">
    <property type="component" value="Unassembled WGS sequence"/>
</dbReference>
<dbReference type="SUPFAM" id="SSF100950">
    <property type="entry name" value="NagB/RpiA/CoA transferase-like"/>
    <property type="match status" value="1"/>
</dbReference>
<gene>
    <name evidence="3" type="primary">nagB</name>
    <name evidence="5" type="ORF">HHH54_05670</name>
</gene>
<evidence type="ECO:0000256" key="1">
    <source>
        <dbReference type="ARBA" id="ARBA00022801"/>
    </source>
</evidence>
<reference evidence="5 6" key="1">
    <citation type="submission" date="2020-04" db="EMBL/GenBank/DDBJ databases">
        <title>Staphylococcus species from domestic dog.</title>
        <authorList>
            <person name="Paterson G.K."/>
        </authorList>
    </citation>
    <scope>NUCLEOTIDE SEQUENCE [LARGE SCALE GENOMIC DNA]</scope>
    <source>
        <strain evidence="5 6">H16/1A</strain>
    </source>
</reference>
<feature type="active site" description="Proton acceptor; for ring-opening step" evidence="3">
    <location>
        <position position="139"/>
    </location>
</feature>
<dbReference type="Gene3D" id="3.40.50.1360">
    <property type="match status" value="1"/>
</dbReference>
<dbReference type="EMBL" id="JABANU010000012">
    <property type="protein sequence ID" value="MBI5975088.1"/>
    <property type="molecule type" value="Genomic_DNA"/>
</dbReference>
<comment type="catalytic activity">
    <reaction evidence="3">
        <text>alpha-D-glucosamine 6-phosphate + H2O = beta-D-fructose 6-phosphate + NH4(+)</text>
        <dbReference type="Rhea" id="RHEA:12172"/>
        <dbReference type="ChEBI" id="CHEBI:15377"/>
        <dbReference type="ChEBI" id="CHEBI:28938"/>
        <dbReference type="ChEBI" id="CHEBI:57634"/>
        <dbReference type="ChEBI" id="CHEBI:75989"/>
        <dbReference type="EC" id="3.5.99.6"/>
    </reaction>
</comment>
<feature type="active site" description="For ring-opening step" evidence="3">
    <location>
        <position position="137"/>
    </location>
</feature>
<keyword evidence="6" id="KW-1185">Reference proteome</keyword>
<dbReference type="PROSITE" id="PS01161">
    <property type="entry name" value="GLC_GALNAC_ISOMERASE"/>
    <property type="match status" value="1"/>
</dbReference>
<comment type="function">
    <text evidence="3">Catalyzes the reversible isomerization-deamination of glucosamine 6-phosphate (GlcN6P) to form fructose 6-phosphate (Fru6P) and ammonium ion.</text>
</comment>